<proteinExistence type="predicted"/>
<feature type="non-terminal residue" evidence="1">
    <location>
        <position position="85"/>
    </location>
</feature>
<evidence type="ECO:0000313" key="2">
    <source>
        <dbReference type="Proteomes" id="UP000595437"/>
    </source>
</evidence>
<gene>
    <name evidence="1" type="ORF">FKW44_021251</name>
</gene>
<evidence type="ECO:0008006" key="3">
    <source>
        <dbReference type="Google" id="ProtNLM"/>
    </source>
</evidence>
<reference evidence="2" key="1">
    <citation type="submission" date="2021-01" db="EMBL/GenBank/DDBJ databases">
        <title>Caligus Genome Assembly.</title>
        <authorList>
            <person name="Gallardo-Escarate C."/>
        </authorList>
    </citation>
    <scope>NUCLEOTIDE SEQUENCE [LARGE SCALE GENOMIC DNA]</scope>
</reference>
<dbReference type="InterPro" id="IPR012337">
    <property type="entry name" value="RNaseH-like_sf"/>
</dbReference>
<organism evidence="1 2">
    <name type="scientific">Caligus rogercresseyi</name>
    <name type="common">Sea louse</name>
    <dbReference type="NCBI Taxonomy" id="217165"/>
    <lineage>
        <taxon>Eukaryota</taxon>
        <taxon>Metazoa</taxon>
        <taxon>Ecdysozoa</taxon>
        <taxon>Arthropoda</taxon>
        <taxon>Crustacea</taxon>
        <taxon>Multicrustacea</taxon>
        <taxon>Hexanauplia</taxon>
        <taxon>Copepoda</taxon>
        <taxon>Siphonostomatoida</taxon>
        <taxon>Caligidae</taxon>
        <taxon>Caligus</taxon>
    </lineage>
</organism>
<protein>
    <recommendedName>
        <fullName evidence="3">RNase H type-1 domain-containing protein</fullName>
    </recommendedName>
</protein>
<feature type="non-terminal residue" evidence="1">
    <location>
        <position position="1"/>
    </location>
</feature>
<dbReference type="AlphaFoldDB" id="A0A7T8JV62"/>
<dbReference type="EMBL" id="CP045904">
    <property type="protein sequence ID" value="QQP36218.1"/>
    <property type="molecule type" value="Genomic_DNA"/>
</dbReference>
<dbReference type="SUPFAM" id="SSF53098">
    <property type="entry name" value="Ribonuclease H-like"/>
    <property type="match status" value="1"/>
</dbReference>
<name>A0A7T8JV62_CALRO</name>
<keyword evidence="2" id="KW-1185">Reference proteome</keyword>
<evidence type="ECO:0000313" key="1">
    <source>
        <dbReference type="EMBL" id="QQP36218.1"/>
    </source>
</evidence>
<sequence>ALVRDVKYIFQSIANMIPISLLLVKGHIDITGNEMADMFAKRDEANVYPTHDIGALLSQFKRVVSSLNEEKWQTISSNLTHCRQI</sequence>
<dbReference type="Proteomes" id="UP000595437">
    <property type="component" value="Chromosome 15"/>
</dbReference>
<accession>A0A7T8JV62</accession>